<dbReference type="EMBL" id="LR796954">
    <property type="protein sequence ID" value="CAB4177657.1"/>
    <property type="molecule type" value="Genomic_DNA"/>
</dbReference>
<proteinExistence type="predicted"/>
<dbReference type="EMBL" id="LR796467">
    <property type="protein sequence ID" value="CAB4146614.1"/>
    <property type="molecule type" value="Genomic_DNA"/>
</dbReference>
<sequence>MEVLPPISDHILKKAKELTDKAATSGGWKGSITRGDGLHAGLVGEVIVQEALRDEYIPCRRVDDSDFDLIAEGLRIEVKTTRQTAPELERHYNAHVEDRGRRGLAQQQCDVYVFCRVTKDCVYGSIVGWALHWDVYERGRWELQKAGSKMGSGQGSTADNWVLPVSKLANASLLPDYLRYWSKK</sequence>
<accession>A0A6J5Q532</accession>
<gene>
    <name evidence="2" type="ORF">UFOVP1008_27</name>
    <name evidence="3" type="ORF">UFOVP1160_19</name>
    <name evidence="4" type="ORF">UFOVP1352_31</name>
    <name evidence="1" type="ORF">UFOVP498_35</name>
</gene>
<reference evidence="2" key="1">
    <citation type="submission" date="2020-05" db="EMBL/GenBank/DDBJ databases">
        <authorList>
            <person name="Chiriac C."/>
            <person name="Salcher M."/>
            <person name="Ghai R."/>
            <person name="Kavagutti S V."/>
        </authorList>
    </citation>
    <scope>NUCLEOTIDE SEQUENCE</scope>
</reference>
<name>A0A6J5Q532_9CAUD</name>
<protein>
    <submittedName>
        <fullName evidence="2">Uncharacterized protein</fullName>
    </submittedName>
</protein>
<dbReference type="EMBL" id="LR797301">
    <property type="protein sequence ID" value="CAB4200087.1"/>
    <property type="molecule type" value="Genomic_DNA"/>
</dbReference>
<organism evidence="2">
    <name type="scientific">uncultured Caudovirales phage</name>
    <dbReference type="NCBI Taxonomy" id="2100421"/>
    <lineage>
        <taxon>Viruses</taxon>
        <taxon>Duplodnaviria</taxon>
        <taxon>Heunggongvirae</taxon>
        <taxon>Uroviricota</taxon>
        <taxon>Caudoviricetes</taxon>
        <taxon>Peduoviridae</taxon>
        <taxon>Maltschvirus</taxon>
        <taxon>Maltschvirus maltsch</taxon>
    </lineage>
</organism>
<evidence type="ECO:0000313" key="2">
    <source>
        <dbReference type="EMBL" id="CAB4177657.1"/>
    </source>
</evidence>
<evidence type="ECO:0000313" key="1">
    <source>
        <dbReference type="EMBL" id="CAB4146614.1"/>
    </source>
</evidence>
<evidence type="ECO:0000313" key="4">
    <source>
        <dbReference type="EMBL" id="CAB4200087.1"/>
    </source>
</evidence>
<dbReference type="EMBL" id="LR797110">
    <property type="protein sequence ID" value="CAB4187210.1"/>
    <property type="molecule type" value="Genomic_DNA"/>
</dbReference>
<evidence type="ECO:0000313" key="3">
    <source>
        <dbReference type="EMBL" id="CAB4187210.1"/>
    </source>
</evidence>